<feature type="domain" description="BHLH" evidence="5">
    <location>
        <begin position="42"/>
        <end position="91"/>
    </location>
</feature>
<dbReference type="OMA" id="HICHEAG"/>
<dbReference type="SUPFAM" id="SSF55021">
    <property type="entry name" value="ACT-like"/>
    <property type="match status" value="1"/>
</dbReference>
<keyword evidence="2" id="KW-0238">DNA-binding</keyword>
<dbReference type="KEGG" id="nnu:104595478"/>
<dbReference type="PANTHER" id="PTHR45844:SF16">
    <property type="entry name" value="TRANSCRIPTION FACTOR BHLH30-LIKE"/>
    <property type="match status" value="1"/>
</dbReference>
<dbReference type="STRING" id="4432.A0A1U7ZZ41"/>
<dbReference type="SMART" id="SM00353">
    <property type="entry name" value="HLH"/>
    <property type="match status" value="1"/>
</dbReference>
<evidence type="ECO:0000256" key="4">
    <source>
        <dbReference type="SAM" id="MobiDB-lite"/>
    </source>
</evidence>
<dbReference type="InterPro" id="IPR036638">
    <property type="entry name" value="HLH_DNA-bd_sf"/>
</dbReference>
<organism evidence="7 8">
    <name type="scientific">Nelumbo nucifera</name>
    <name type="common">Sacred lotus</name>
    <dbReference type="NCBI Taxonomy" id="4432"/>
    <lineage>
        <taxon>Eukaryota</taxon>
        <taxon>Viridiplantae</taxon>
        <taxon>Streptophyta</taxon>
        <taxon>Embryophyta</taxon>
        <taxon>Tracheophyta</taxon>
        <taxon>Spermatophyta</taxon>
        <taxon>Magnoliopsida</taxon>
        <taxon>Proteales</taxon>
        <taxon>Nelumbonaceae</taxon>
        <taxon>Nelumbo</taxon>
    </lineage>
</organism>
<protein>
    <submittedName>
        <fullName evidence="8 9">Transcription factor bHLH30-like</fullName>
    </submittedName>
</protein>
<dbReference type="OrthoDB" id="690068at2759"/>
<evidence type="ECO:0000259" key="6">
    <source>
        <dbReference type="PROSITE" id="PS51671"/>
    </source>
</evidence>
<dbReference type="PANTHER" id="PTHR45844">
    <property type="entry name" value="TRANSCRIPTION FACTOR BHLH30"/>
    <property type="match status" value="1"/>
</dbReference>
<dbReference type="InterPro" id="IPR045847">
    <property type="entry name" value="AIG1-like"/>
</dbReference>
<keyword evidence="1" id="KW-0805">Transcription regulation</keyword>
<dbReference type="Gene3D" id="3.30.70.260">
    <property type="match status" value="1"/>
</dbReference>
<dbReference type="GO" id="GO:0003677">
    <property type="term" value="F:DNA binding"/>
    <property type="evidence" value="ECO:0007669"/>
    <property type="project" value="UniProtKB-KW"/>
</dbReference>
<keyword evidence="3" id="KW-0804">Transcription</keyword>
<dbReference type="InterPro" id="IPR002912">
    <property type="entry name" value="ACT_dom"/>
</dbReference>
<name>A0A1U7ZZ41_NELNU</name>
<evidence type="ECO:0000256" key="3">
    <source>
        <dbReference type="ARBA" id="ARBA00023163"/>
    </source>
</evidence>
<gene>
    <name evidence="8 9 10" type="primary">LOC104595478</name>
</gene>
<evidence type="ECO:0000313" key="7">
    <source>
        <dbReference type="Proteomes" id="UP000189703"/>
    </source>
</evidence>
<sequence length="235" mass="25789">MLPFPSYYGFGNCSSRDGFPSTMEMMEGGGSRSSMAEAKVIAACKSHSEAERRRRQRINGHLATLRTLLPNTTKTDKASLLAEVVQHVKELKKLAAGVASHDGDGYNSNSNRSREWAFPGETDELTLGYCDAESKMIKASLCCDDRPDLLSDLTKALRSARGRIRKAEMATVGGRTKSVLVIQRRNEGSSTGGDEDLEMLRRALKAVLDKPILPASGRMLPGNKRPRLFSPAHRH</sequence>
<dbReference type="Gene3D" id="4.10.280.10">
    <property type="entry name" value="Helix-loop-helix DNA-binding domain"/>
    <property type="match status" value="1"/>
</dbReference>
<dbReference type="GeneID" id="104595478"/>
<evidence type="ECO:0000256" key="2">
    <source>
        <dbReference type="ARBA" id="ARBA00023125"/>
    </source>
</evidence>
<evidence type="ECO:0000313" key="9">
    <source>
        <dbReference type="RefSeq" id="XP_010254504.1"/>
    </source>
</evidence>
<dbReference type="CDD" id="cd11455">
    <property type="entry name" value="bHLH_AtAIG1_like"/>
    <property type="match status" value="1"/>
</dbReference>
<evidence type="ECO:0000313" key="8">
    <source>
        <dbReference type="RefSeq" id="XP_010254503.1"/>
    </source>
</evidence>
<feature type="region of interest" description="Disordered" evidence="4">
    <location>
        <begin position="215"/>
        <end position="235"/>
    </location>
</feature>
<feature type="domain" description="ACT" evidence="6">
    <location>
        <begin position="138"/>
        <end position="220"/>
    </location>
</feature>
<dbReference type="PROSITE" id="PS51671">
    <property type="entry name" value="ACT"/>
    <property type="match status" value="1"/>
</dbReference>
<evidence type="ECO:0000313" key="10">
    <source>
        <dbReference type="RefSeq" id="XP_010254505.1"/>
    </source>
</evidence>
<dbReference type="PROSITE" id="PS50888">
    <property type="entry name" value="BHLH"/>
    <property type="match status" value="1"/>
</dbReference>
<dbReference type="Pfam" id="PF00010">
    <property type="entry name" value="HLH"/>
    <property type="match status" value="1"/>
</dbReference>
<accession>A0A1U7ZZ41</accession>
<dbReference type="SUPFAM" id="SSF47459">
    <property type="entry name" value="HLH, helix-loop-helix DNA-binding domain"/>
    <property type="match status" value="1"/>
</dbReference>
<dbReference type="InterPro" id="IPR045865">
    <property type="entry name" value="ACT-like_dom_sf"/>
</dbReference>
<dbReference type="RefSeq" id="XP_010254504.1">
    <property type="nucleotide sequence ID" value="XM_010256202.2"/>
</dbReference>
<dbReference type="Proteomes" id="UP000189703">
    <property type="component" value="Unplaced"/>
</dbReference>
<proteinExistence type="predicted"/>
<dbReference type="InterPro" id="IPR011598">
    <property type="entry name" value="bHLH_dom"/>
</dbReference>
<keyword evidence="7" id="KW-1185">Reference proteome</keyword>
<dbReference type="GO" id="GO:0003700">
    <property type="term" value="F:DNA-binding transcription factor activity"/>
    <property type="evidence" value="ECO:0007669"/>
    <property type="project" value="InterPro"/>
</dbReference>
<evidence type="ECO:0000256" key="1">
    <source>
        <dbReference type="ARBA" id="ARBA00023015"/>
    </source>
</evidence>
<reference evidence="8 9" key="1">
    <citation type="submission" date="2025-04" db="UniProtKB">
        <authorList>
            <consortium name="RefSeq"/>
        </authorList>
    </citation>
    <scope>IDENTIFICATION</scope>
</reference>
<dbReference type="RefSeq" id="XP_010254503.1">
    <property type="nucleotide sequence ID" value="XM_010256201.2"/>
</dbReference>
<dbReference type="AlphaFoldDB" id="A0A1U7ZZ41"/>
<evidence type="ECO:0000259" key="5">
    <source>
        <dbReference type="PROSITE" id="PS50888"/>
    </source>
</evidence>
<feature type="compositionally biased region" description="Basic residues" evidence="4">
    <location>
        <begin position="224"/>
        <end position="235"/>
    </location>
</feature>
<dbReference type="CDD" id="cd04873">
    <property type="entry name" value="ACT_UUR-ACR-like"/>
    <property type="match status" value="1"/>
</dbReference>
<dbReference type="eggNOG" id="KOG3561">
    <property type="taxonomic scope" value="Eukaryota"/>
</dbReference>
<dbReference type="GO" id="GO:0046983">
    <property type="term" value="F:protein dimerization activity"/>
    <property type="evidence" value="ECO:0007669"/>
    <property type="project" value="InterPro"/>
</dbReference>
<dbReference type="RefSeq" id="XP_010254505.1">
    <property type="nucleotide sequence ID" value="XM_010256203.2"/>
</dbReference>